<dbReference type="GO" id="GO:0008047">
    <property type="term" value="F:enzyme activator activity"/>
    <property type="evidence" value="ECO:0007669"/>
    <property type="project" value="InterPro"/>
</dbReference>
<gene>
    <name evidence="2" type="ORF">SK128_008147</name>
</gene>
<dbReference type="EMBL" id="JAXCGZ010000155">
    <property type="protein sequence ID" value="KAK7086536.1"/>
    <property type="molecule type" value="Genomic_DNA"/>
</dbReference>
<evidence type="ECO:0000313" key="2">
    <source>
        <dbReference type="EMBL" id="KAK7086536.1"/>
    </source>
</evidence>
<dbReference type="PANTHER" id="PTHR10041:SF5">
    <property type="entry name" value="LEUCINE-RICH COLIPASE-LIKE PROTEIN 1"/>
    <property type="match status" value="1"/>
</dbReference>
<keyword evidence="1" id="KW-1133">Transmembrane helix</keyword>
<dbReference type="Proteomes" id="UP001381693">
    <property type="component" value="Unassembled WGS sequence"/>
</dbReference>
<dbReference type="PANTHER" id="PTHR10041">
    <property type="entry name" value="COLIPASE"/>
    <property type="match status" value="1"/>
</dbReference>
<reference evidence="2 3" key="1">
    <citation type="submission" date="2023-11" db="EMBL/GenBank/DDBJ databases">
        <title>Halocaridina rubra genome assembly.</title>
        <authorList>
            <person name="Smith C."/>
        </authorList>
    </citation>
    <scope>NUCLEOTIDE SEQUENCE [LARGE SCALE GENOMIC DNA]</scope>
    <source>
        <strain evidence="2">EP-1</strain>
        <tissue evidence="2">Whole</tissue>
    </source>
</reference>
<keyword evidence="3" id="KW-1185">Reference proteome</keyword>
<organism evidence="2 3">
    <name type="scientific">Halocaridina rubra</name>
    <name type="common">Hawaiian red shrimp</name>
    <dbReference type="NCBI Taxonomy" id="373956"/>
    <lineage>
        <taxon>Eukaryota</taxon>
        <taxon>Metazoa</taxon>
        <taxon>Ecdysozoa</taxon>
        <taxon>Arthropoda</taxon>
        <taxon>Crustacea</taxon>
        <taxon>Multicrustacea</taxon>
        <taxon>Malacostraca</taxon>
        <taxon>Eumalacostraca</taxon>
        <taxon>Eucarida</taxon>
        <taxon>Decapoda</taxon>
        <taxon>Pleocyemata</taxon>
        <taxon>Caridea</taxon>
        <taxon>Atyoidea</taxon>
        <taxon>Atyidae</taxon>
        <taxon>Halocaridina</taxon>
    </lineage>
</organism>
<dbReference type="InterPro" id="IPR001981">
    <property type="entry name" value="Colipase"/>
</dbReference>
<protein>
    <recommendedName>
        <fullName evidence="4">Prokineticin domain-containing protein</fullName>
    </recommendedName>
</protein>
<dbReference type="AlphaFoldDB" id="A0AAN9FU07"/>
<dbReference type="Gene3D" id="2.10.80.10">
    <property type="entry name" value="Lipase, subunit A"/>
    <property type="match status" value="1"/>
</dbReference>
<evidence type="ECO:0000256" key="1">
    <source>
        <dbReference type="SAM" id="Phobius"/>
    </source>
</evidence>
<dbReference type="GO" id="GO:0005576">
    <property type="term" value="C:extracellular region"/>
    <property type="evidence" value="ECO:0007669"/>
    <property type="project" value="InterPro"/>
</dbReference>
<proteinExistence type="predicted"/>
<name>A0AAN9FU07_HALRR</name>
<evidence type="ECO:0008006" key="4">
    <source>
        <dbReference type="Google" id="ProtNLM"/>
    </source>
</evidence>
<comment type="caution">
    <text evidence="2">The sequence shown here is derived from an EMBL/GenBank/DDBJ whole genome shotgun (WGS) entry which is preliminary data.</text>
</comment>
<sequence>MGDQGMFNVTCRGDWKLTRRLRLLLILVITALMVPPPITGVPKRVANRMIPSWWSIARQICSSSDDCEADECCTRPMLSLNFYCMPMRKRGQVCNPSPLLLNEKEELYFNDCPCQPQFSCALINKEVHASCVDPHELEVDFRRYVTNLTPVSNFLNRGIPAARKSNLEGSILSPK</sequence>
<keyword evidence="1" id="KW-0812">Transmembrane</keyword>
<evidence type="ECO:0000313" key="3">
    <source>
        <dbReference type="Proteomes" id="UP001381693"/>
    </source>
</evidence>
<dbReference type="GO" id="GO:0007586">
    <property type="term" value="P:digestion"/>
    <property type="evidence" value="ECO:0007669"/>
    <property type="project" value="InterPro"/>
</dbReference>
<feature type="transmembrane region" description="Helical" evidence="1">
    <location>
        <begin position="21"/>
        <end position="38"/>
    </location>
</feature>
<accession>A0AAN9FU07</accession>
<keyword evidence="1" id="KW-0472">Membrane</keyword>
<dbReference type="GO" id="GO:0016042">
    <property type="term" value="P:lipid catabolic process"/>
    <property type="evidence" value="ECO:0007669"/>
    <property type="project" value="InterPro"/>
</dbReference>